<dbReference type="RefSeq" id="WP_148066204.1">
    <property type="nucleotide sequence ID" value="NZ_VRZA01000001.1"/>
</dbReference>
<dbReference type="SUPFAM" id="SSF63829">
    <property type="entry name" value="Calcium-dependent phosphotriesterase"/>
    <property type="match status" value="1"/>
</dbReference>
<comment type="caution">
    <text evidence="2">The sequence shown here is derived from an EMBL/GenBank/DDBJ whole genome shotgun (WGS) entry which is preliminary data.</text>
</comment>
<evidence type="ECO:0000256" key="1">
    <source>
        <dbReference type="SAM" id="SignalP"/>
    </source>
</evidence>
<sequence>MKKRLMIAVLAAATCTLPVQAEPATANAFPKIVPVLTGSPVEGFTIGRGTTAYSSSIDGSIYKVDLRSGEGAVLVEPEDNFNVETDCYKLGMRVDPRSNYLYAAGCYWGNAWVFDAETGEEVTTIQLSPFGEVINDIAITREAVYFTNFSAPFIYRLPLSRNGQLIEGEGALPIPMVGDDEENTPFTANGIVATPKGDALIIGDSVTAQIYRVDPLTGHSDRVAVEPPLTGFIDGIVMHERTLYILTPANPGDPDDIDRIQVVSLDKALLQGRLVGYITDPDNLDGVASGAILGDSLYVNNAHYTTYPEPDTPYELTKLKLKEVEPLP</sequence>
<feature type="signal peptide" evidence="1">
    <location>
        <begin position="1"/>
        <end position="21"/>
    </location>
</feature>
<dbReference type="Proteomes" id="UP000321039">
    <property type="component" value="Unassembled WGS sequence"/>
</dbReference>
<name>A0A5C9A7C6_9GAMM</name>
<accession>A0A5C9A7C6</accession>
<evidence type="ECO:0000313" key="3">
    <source>
        <dbReference type="Proteomes" id="UP000321039"/>
    </source>
</evidence>
<organism evidence="2 3">
    <name type="scientific">Parahaliea maris</name>
    <dbReference type="NCBI Taxonomy" id="2716870"/>
    <lineage>
        <taxon>Bacteria</taxon>
        <taxon>Pseudomonadati</taxon>
        <taxon>Pseudomonadota</taxon>
        <taxon>Gammaproteobacteria</taxon>
        <taxon>Cellvibrionales</taxon>
        <taxon>Halieaceae</taxon>
        <taxon>Parahaliea</taxon>
    </lineage>
</organism>
<protein>
    <recommendedName>
        <fullName evidence="4">Sugar lactone lactonase YvrE</fullName>
    </recommendedName>
</protein>
<dbReference type="AlphaFoldDB" id="A0A5C9A7C6"/>
<dbReference type="EMBL" id="VRZA01000001">
    <property type="protein sequence ID" value="TXS95934.1"/>
    <property type="molecule type" value="Genomic_DNA"/>
</dbReference>
<gene>
    <name evidence="2" type="ORF">FV139_00005</name>
</gene>
<keyword evidence="3" id="KW-1185">Reference proteome</keyword>
<dbReference type="InterPro" id="IPR015943">
    <property type="entry name" value="WD40/YVTN_repeat-like_dom_sf"/>
</dbReference>
<evidence type="ECO:0000313" key="2">
    <source>
        <dbReference type="EMBL" id="TXS95934.1"/>
    </source>
</evidence>
<evidence type="ECO:0008006" key="4">
    <source>
        <dbReference type="Google" id="ProtNLM"/>
    </source>
</evidence>
<proteinExistence type="predicted"/>
<keyword evidence="1" id="KW-0732">Signal</keyword>
<reference evidence="2 3" key="1">
    <citation type="submission" date="2019-08" db="EMBL/GenBank/DDBJ databases">
        <title>Parahaliea maris sp. nov., isolated from the surface seawater.</title>
        <authorList>
            <person name="Liu Y."/>
        </authorList>
    </citation>
    <scope>NUCLEOTIDE SEQUENCE [LARGE SCALE GENOMIC DNA]</scope>
    <source>
        <strain evidence="2 3">HSLHS9</strain>
    </source>
</reference>
<dbReference type="Gene3D" id="2.130.10.10">
    <property type="entry name" value="YVTN repeat-like/Quinoprotein amine dehydrogenase"/>
    <property type="match status" value="1"/>
</dbReference>
<feature type="chain" id="PRO_5023102696" description="Sugar lactone lactonase YvrE" evidence="1">
    <location>
        <begin position="22"/>
        <end position="328"/>
    </location>
</feature>